<dbReference type="EMBL" id="AWUY01000112">
    <property type="protein sequence ID" value="ERJ76776.1"/>
    <property type="molecule type" value="Genomic_DNA"/>
</dbReference>
<comment type="caution">
    <text evidence="2">The sequence shown here is derived from an EMBL/GenBank/DDBJ whole genome shotgun (WGS) entry which is preliminary data.</text>
</comment>
<evidence type="ECO:0000313" key="3">
    <source>
        <dbReference type="Proteomes" id="UP000016660"/>
    </source>
</evidence>
<feature type="transmembrane region" description="Helical" evidence="1">
    <location>
        <begin position="20"/>
        <end position="41"/>
    </location>
</feature>
<keyword evidence="1" id="KW-0812">Transmembrane</keyword>
<gene>
    <name evidence="2" type="ORF">HMPREF0653_01370</name>
</gene>
<keyword evidence="1" id="KW-1133">Transmembrane helix</keyword>
<keyword evidence="1" id="KW-0472">Membrane</keyword>
<evidence type="ECO:0000256" key="1">
    <source>
        <dbReference type="SAM" id="Phobius"/>
    </source>
</evidence>
<proteinExistence type="predicted"/>
<accession>A0ABN0NS24</accession>
<name>A0ABN0NS24_9BACT</name>
<organism evidence="2 3">
    <name type="scientific">Prevotella disiens JCM 6334 = ATCC 29426</name>
    <dbReference type="NCBI Taxonomy" id="1235811"/>
    <lineage>
        <taxon>Bacteria</taxon>
        <taxon>Pseudomonadati</taxon>
        <taxon>Bacteroidota</taxon>
        <taxon>Bacteroidia</taxon>
        <taxon>Bacteroidales</taxon>
        <taxon>Prevotellaceae</taxon>
        <taxon>Prevotella</taxon>
    </lineage>
</organism>
<evidence type="ECO:0000313" key="2">
    <source>
        <dbReference type="EMBL" id="ERJ76776.1"/>
    </source>
</evidence>
<reference evidence="2 3" key="1">
    <citation type="submission" date="2013-06" db="EMBL/GenBank/DDBJ databases">
        <authorList>
            <person name="Weinstock G."/>
            <person name="Sodergren E."/>
            <person name="Lobos E.A."/>
            <person name="Fulton L."/>
            <person name="Fulton R."/>
            <person name="Courtney L."/>
            <person name="Fronick C."/>
            <person name="O'Laughlin M."/>
            <person name="Godfrey J."/>
            <person name="Wilson R.M."/>
            <person name="Miner T."/>
            <person name="Farmer C."/>
            <person name="Delehaunty K."/>
            <person name="Cordes M."/>
            <person name="Minx P."/>
            <person name="Tomlinson C."/>
            <person name="Chen J."/>
            <person name="Wollam A."/>
            <person name="Pepin K.H."/>
            <person name="Bhonagiri V."/>
            <person name="Zhang X."/>
            <person name="Warren W."/>
            <person name="Mitreva M."/>
            <person name="Mardis E.R."/>
            <person name="Wilson R.K."/>
        </authorList>
    </citation>
    <scope>NUCLEOTIDE SEQUENCE [LARGE SCALE GENOMIC DNA]</scope>
    <source>
        <strain evidence="2 3">ATCC 29426</strain>
    </source>
</reference>
<sequence length="42" mass="4921">MLGAKLCQCTYEAYQLLNRIYCFIVLLYSIYFTNINVSSYIA</sequence>
<keyword evidence="3" id="KW-1185">Reference proteome</keyword>
<protein>
    <submittedName>
        <fullName evidence="2">Uncharacterized protein</fullName>
    </submittedName>
</protein>
<dbReference type="Proteomes" id="UP000016660">
    <property type="component" value="Unassembled WGS sequence"/>
</dbReference>